<name>A0ABU8WFG1_9BURK</name>
<organism evidence="4 5">
    <name type="scientific">Variovorax rhizosphaerae</name>
    <dbReference type="NCBI Taxonomy" id="1836200"/>
    <lineage>
        <taxon>Bacteria</taxon>
        <taxon>Pseudomonadati</taxon>
        <taxon>Pseudomonadota</taxon>
        <taxon>Betaproteobacteria</taxon>
        <taxon>Burkholderiales</taxon>
        <taxon>Comamonadaceae</taxon>
        <taxon>Variovorax</taxon>
    </lineage>
</organism>
<dbReference type="RefSeq" id="WP_340341325.1">
    <property type="nucleotide sequence ID" value="NZ_JBBKZT010000002.1"/>
</dbReference>
<dbReference type="EMBL" id="JBBKZT010000002">
    <property type="protein sequence ID" value="MEJ8846181.1"/>
    <property type="molecule type" value="Genomic_DNA"/>
</dbReference>
<sequence length="227" mass="24892">MNPHANPTLENLRFNMIEQQIRPWDVHDPAVLALLNEIHREDYTPEAHRTLSFFDMELPLGDGSVPGEIMLAPKIEARTLNDLKVQKHETVLEIGTGSGFMAALLASSGASVLTLEINPEIAATARETLRRNGVRNVEVRVADGSKPLPSGPTFDVIVLSGSVAKIPQNLLGSLKIGGRLAAIVGQEPMMRMHFVTRTGEGQWSTAQPWDTVAPRLLNFPEPSRFAF</sequence>
<gene>
    <name evidence="4" type="ORF">WKW82_05960</name>
</gene>
<comment type="caution">
    <text evidence="4">The sequence shown here is derived from an EMBL/GenBank/DDBJ whole genome shotgun (WGS) entry which is preliminary data.</text>
</comment>
<dbReference type="InterPro" id="IPR000682">
    <property type="entry name" value="PCMT"/>
</dbReference>
<keyword evidence="5" id="KW-1185">Reference proteome</keyword>
<evidence type="ECO:0000256" key="2">
    <source>
        <dbReference type="ARBA" id="ARBA00013346"/>
    </source>
</evidence>
<accession>A0ABU8WFG1</accession>
<protein>
    <recommendedName>
        <fullName evidence="2">Protein-L-isoaspartate O-methyltransferase</fullName>
    </recommendedName>
    <alternativeName>
        <fullName evidence="3">Protein L-isoaspartyl methyltransferase</fullName>
    </alternativeName>
</protein>
<proteinExistence type="inferred from homology"/>
<dbReference type="Gene3D" id="3.40.50.150">
    <property type="entry name" value="Vaccinia Virus protein VP39"/>
    <property type="match status" value="1"/>
</dbReference>
<dbReference type="CDD" id="cd02440">
    <property type="entry name" value="AdoMet_MTases"/>
    <property type="match status" value="1"/>
</dbReference>
<evidence type="ECO:0000256" key="3">
    <source>
        <dbReference type="ARBA" id="ARBA00030757"/>
    </source>
</evidence>
<dbReference type="InterPro" id="IPR029063">
    <property type="entry name" value="SAM-dependent_MTases_sf"/>
</dbReference>
<dbReference type="PANTHER" id="PTHR11579:SF18">
    <property type="entry name" value="PROTEIN-L-ISOASPARTATE O-METHYLTRANSFERASE"/>
    <property type="match status" value="1"/>
</dbReference>
<dbReference type="Pfam" id="PF01135">
    <property type="entry name" value="PCMT"/>
    <property type="match status" value="1"/>
</dbReference>
<reference evidence="4 5" key="1">
    <citation type="submission" date="2024-03" db="EMBL/GenBank/DDBJ databases">
        <title>Novel species of the genus Variovorax.</title>
        <authorList>
            <person name="Liu Q."/>
            <person name="Xin Y.-H."/>
        </authorList>
    </citation>
    <scope>NUCLEOTIDE SEQUENCE [LARGE SCALE GENOMIC DNA]</scope>
    <source>
        <strain evidence="4 5">KACC 18900</strain>
    </source>
</reference>
<evidence type="ECO:0000313" key="4">
    <source>
        <dbReference type="EMBL" id="MEJ8846181.1"/>
    </source>
</evidence>
<dbReference type="Proteomes" id="UP001385892">
    <property type="component" value="Unassembled WGS sequence"/>
</dbReference>
<dbReference type="SUPFAM" id="SSF53335">
    <property type="entry name" value="S-adenosyl-L-methionine-dependent methyltransferases"/>
    <property type="match status" value="1"/>
</dbReference>
<evidence type="ECO:0000256" key="1">
    <source>
        <dbReference type="ARBA" id="ARBA00005369"/>
    </source>
</evidence>
<comment type="similarity">
    <text evidence="1">Belongs to the methyltransferase superfamily. L-isoaspartyl/D-aspartyl protein methyltransferase family.</text>
</comment>
<dbReference type="PANTHER" id="PTHR11579">
    <property type="entry name" value="PROTEIN-L-ISOASPARTATE O-METHYLTRANSFERASE"/>
    <property type="match status" value="1"/>
</dbReference>
<evidence type="ECO:0000313" key="5">
    <source>
        <dbReference type="Proteomes" id="UP001385892"/>
    </source>
</evidence>